<evidence type="ECO:0000256" key="2">
    <source>
        <dbReference type="ARBA" id="ARBA00008283"/>
    </source>
</evidence>
<keyword evidence="5" id="KW-0234">DNA repair</keyword>
<dbReference type="EMBL" id="HBEK01023712">
    <property type="protein sequence ID" value="CAD8402991.1"/>
    <property type="molecule type" value="Transcribed_RNA"/>
</dbReference>
<accession>A0A7S0BTA2</accession>
<dbReference type="InterPro" id="IPR010994">
    <property type="entry name" value="RuvA_2-like"/>
</dbReference>
<dbReference type="FunFam" id="3.40.50.10130:FF:000001">
    <property type="entry name" value="DNA excision repair protein ERCC-1"/>
    <property type="match status" value="1"/>
</dbReference>
<dbReference type="GO" id="GO:0006289">
    <property type="term" value="P:nucleotide-excision repair"/>
    <property type="evidence" value="ECO:0007669"/>
    <property type="project" value="UniProtKB-ARBA"/>
</dbReference>
<sequence>MDPRFPKGITVPSADEVLAEQIRGGKEKRSLFSSTTSASTTNAKRSERPGSSKTGSSPDVEQKRQRPDSRKTESSPELARGGFQGEALSLSSPAMSTRGMKISDPTAPASIVEPQIRVHVASDQARAKTGLVINKKQSGNPVLRHIRDVAYHFSDTVVPDFLLGQHACAIFISLRYHLLYPEYIYGRIRRVGNLYRTRVLLCLVDVQDHERSLLEFAKLSIVYEWVLICVSSNKEAGRYLESYRIYENKSADSIMQRVDEDYYSKLHGTLSSVRMVNKTDVKSLSMNFGSLKNIVLAQKEELLRCPGIGDQKAIRLYDVFNAPIRKRTSS</sequence>
<evidence type="ECO:0000313" key="10">
    <source>
        <dbReference type="EMBL" id="CAD8402991.1"/>
    </source>
</evidence>
<dbReference type="AlphaFoldDB" id="A0A7S0BTA2"/>
<feature type="region of interest" description="Disordered" evidence="8">
    <location>
        <begin position="22"/>
        <end position="88"/>
    </location>
</feature>
<evidence type="ECO:0000256" key="1">
    <source>
        <dbReference type="ARBA" id="ARBA00004123"/>
    </source>
</evidence>
<keyword evidence="3" id="KW-0227">DNA damage</keyword>
<dbReference type="CDD" id="cd22325">
    <property type="entry name" value="ERCC1_C-like"/>
    <property type="match status" value="1"/>
</dbReference>
<evidence type="ECO:0000256" key="5">
    <source>
        <dbReference type="ARBA" id="ARBA00023204"/>
    </source>
</evidence>
<protein>
    <recommendedName>
        <fullName evidence="7">DNA excision repair protein ERCC-1</fullName>
    </recommendedName>
</protein>
<dbReference type="GO" id="GO:0003697">
    <property type="term" value="F:single-stranded DNA binding"/>
    <property type="evidence" value="ECO:0007669"/>
    <property type="project" value="TreeGrafter"/>
</dbReference>
<name>A0A7S0BTA2_9RHOD</name>
<dbReference type="GO" id="GO:0003684">
    <property type="term" value="F:damaged DNA binding"/>
    <property type="evidence" value="ECO:0007669"/>
    <property type="project" value="InterPro"/>
</dbReference>
<dbReference type="GO" id="GO:0000110">
    <property type="term" value="C:nucleotide-excision repair factor 1 complex"/>
    <property type="evidence" value="ECO:0007669"/>
    <property type="project" value="TreeGrafter"/>
</dbReference>
<dbReference type="Gene3D" id="1.10.150.20">
    <property type="entry name" value="5' to 3' exonuclease, C-terminal subdomain"/>
    <property type="match status" value="1"/>
</dbReference>
<comment type="similarity">
    <text evidence="2">Belongs to the ERCC1/RAD10/SWI10 family.</text>
</comment>
<dbReference type="FunFam" id="1.10.150.20:FF:000017">
    <property type="entry name" value="DNA excision repair protein ERCC-1"/>
    <property type="match status" value="1"/>
</dbReference>
<dbReference type="GO" id="GO:0006312">
    <property type="term" value="P:mitotic recombination"/>
    <property type="evidence" value="ECO:0007669"/>
    <property type="project" value="TreeGrafter"/>
</dbReference>
<keyword evidence="6" id="KW-0539">Nucleus</keyword>
<dbReference type="InterPro" id="IPR004579">
    <property type="entry name" value="ERCC1/RAD10/SWI10"/>
</dbReference>
<dbReference type="Gene3D" id="3.40.50.10130">
    <property type="match status" value="1"/>
</dbReference>
<dbReference type="GO" id="GO:0070914">
    <property type="term" value="P:UV-damage excision repair"/>
    <property type="evidence" value="ECO:0007669"/>
    <property type="project" value="TreeGrafter"/>
</dbReference>
<dbReference type="PANTHER" id="PTHR12749">
    <property type="entry name" value="EXCISION REPAIR CROSS-COMPLEMENTING 1 ERCC1"/>
    <property type="match status" value="1"/>
</dbReference>
<evidence type="ECO:0000256" key="4">
    <source>
        <dbReference type="ARBA" id="ARBA00023125"/>
    </source>
</evidence>
<dbReference type="PANTHER" id="PTHR12749:SF0">
    <property type="entry name" value="DNA EXCISION REPAIR PROTEIN ERCC-1"/>
    <property type="match status" value="1"/>
</dbReference>
<evidence type="ECO:0000256" key="6">
    <source>
        <dbReference type="ARBA" id="ARBA00023242"/>
    </source>
</evidence>
<evidence type="ECO:0000259" key="9">
    <source>
        <dbReference type="Pfam" id="PF03834"/>
    </source>
</evidence>
<feature type="compositionally biased region" description="Basic and acidic residues" evidence="8">
    <location>
        <begin position="60"/>
        <end position="74"/>
    </location>
</feature>
<dbReference type="NCBIfam" id="TIGR00597">
    <property type="entry name" value="rad10"/>
    <property type="match status" value="1"/>
</dbReference>
<evidence type="ECO:0000256" key="7">
    <source>
        <dbReference type="ARBA" id="ARBA00071993"/>
    </source>
</evidence>
<keyword evidence="4" id="KW-0238">DNA-binding</keyword>
<dbReference type="SUPFAM" id="SSF52980">
    <property type="entry name" value="Restriction endonuclease-like"/>
    <property type="match status" value="1"/>
</dbReference>
<feature type="domain" description="ERCC1-like central" evidence="9">
    <location>
        <begin position="131"/>
        <end position="243"/>
    </location>
</feature>
<organism evidence="10">
    <name type="scientific">Rhodosorus marinus</name>
    <dbReference type="NCBI Taxonomy" id="101924"/>
    <lineage>
        <taxon>Eukaryota</taxon>
        <taxon>Rhodophyta</taxon>
        <taxon>Stylonematophyceae</taxon>
        <taxon>Stylonematales</taxon>
        <taxon>Stylonemataceae</taxon>
        <taxon>Rhodosorus</taxon>
    </lineage>
</organism>
<proteinExistence type="inferred from homology"/>
<dbReference type="SUPFAM" id="SSF47781">
    <property type="entry name" value="RuvA domain 2-like"/>
    <property type="match status" value="1"/>
</dbReference>
<evidence type="ECO:0000256" key="3">
    <source>
        <dbReference type="ARBA" id="ARBA00022763"/>
    </source>
</evidence>
<dbReference type="GO" id="GO:0006302">
    <property type="term" value="P:double-strand break repair"/>
    <property type="evidence" value="ECO:0007669"/>
    <property type="project" value="UniProtKB-ARBA"/>
</dbReference>
<dbReference type="GO" id="GO:0070522">
    <property type="term" value="C:ERCC4-ERCC1 complex"/>
    <property type="evidence" value="ECO:0007669"/>
    <property type="project" value="TreeGrafter"/>
</dbReference>
<comment type="subcellular location">
    <subcellularLocation>
        <location evidence="1">Nucleus</location>
    </subcellularLocation>
</comment>
<dbReference type="InterPro" id="IPR011335">
    <property type="entry name" value="Restrct_endonuc-II-like"/>
</dbReference>
<gene>
    <name evidence="10" type="ORF">RMAR0315_LOCUS12996</name>
</gene>
<reference evidence="10" key="1">
    <citation type="submission" date="2021-01" db="EMBL/GenBank/DDBJ databases">
        <authorList>
            <person name="Corre E."/>
            <person name="Pelletier E."/>
            <person name="Niang G."/>
            <person name="Scheremetjew M."/>
            <person name="Finn R."/>
            <person name="Kale V."/>
            <person name="Holt S."/>
            <person name="Cochrane G."/>
            <person name="Meng A."/>
            <person name="Brown T."/>
            <person name="Cohen L."/>
        </authorList>
    </citation>
    <scope>NUCLEOTIDE SEQUENCE</scope>
    <source>
        <strain evidence="10">UTEX LB 2760</strain>
    </source>
</reference>
<evidence type="ECO:0000256" key="8">
    <source>
        <dbReference type="SAM" id="MobiDB-lite"/>
    </source>
</evidence>
<dbReference type="Pfam" id="PF03834">
    <property type="entry name" value="Rad10"/>
    <property type="match status" value="1"/>
</dbReference>
<dbReference type="InterPro" id="IPR047260">
    <property type="entry name" value="ERCC1-like_central_dom"/>
</dbReference>